<feature type="compositionally biased region" description="Polar residues" evidence="1">
    <location>
        <begin position="529"/>
        <end position="541"/>
    </location>
</feature>
<feature type="chain" id="PRO_5017324978" description="Natalisin" evidence="2">
    <location>
        <begin position="19"/>
        <end position="567"/>
    </location>
</feature>
<feature type="region of interest" description="Disordered" evidence="1">
    <location>
        <begin position="183"/>
        <end position="212"/>
    </location>
</feature>
<feature type="region of interest" description="Disordered" evidence="1">
    <location>
        <begin position="392"/>
        <end position="449"/>
    </location>
</feature>
<organism evidence="3 4">
    <name type="scientific">Drosophila guanche</name>
    <name type="common">Fruit fly</name>
    <dbReference type="NCBI Taxonomy" id="7266"/>
    <lineage>
        <taxon>Eukaryota</taxon>
        <taxon>Metazoa</taxon>
        <taxon>Ecdysozoa</taxon>
        <taxon>Arthropoda</taxon>
        <taxon>Hexapoda</taxon>
        <taxon>Insecta</taxon>
        <taxon>Pterygota</taxon>
        <taxon>Neoptera</taxon>
        <taxon>Endopterygota</taxon>
        <taxon>Diptera</taxon>
        <taxon>Brachycera</taxon>
        <taxon>Muscomorpha</taxon>
        <taxon>Ephydroidea</taxon>
        <taxon>Drosophilidae</taxon>
        <taxon>Drosophila</taxon>
        <taxon>Sophophora</taxon>
    </lineage>
</organism>
<evidence type="ECO:0000313" key="4">
    <source>
        <dbReference type="Proteomes" id="UP000268350"/>
    </source>
</evidence>
<dbReference type="AlphaFoldDB" id="A0A3B0JD19"/>
<sequence length="567" mass="64405">MRLTLAWLSVCLAIYCSGHGHGHSHSHSHSQVQGNVVLSLPPSLIATATEAAALRQQQQQPLRWKKDARVLFDSGNDALRDMLQSLPHNQHHDNVDLDVEQQPQVADFNRKALHEADDLVGAQEIAGAQQRGSHYGGATPSHKYGASRCQGRLGPSAKCPQEYYRAMMAARNKEAMARLHMQHNSMQDSSDSYNEQRLLDSDEEEQDEEQTNSNEVFMLLTGEQDLIKFLHWAMQLLYPYERPEGNRSESAAEHYHPGMFLWKKLNLSGHLEPPLIVDEPQFVLVRREKLLDGYHLDDMTKEDDPFIPPRGRKHNSPDLNALLNRYETFVPNRGRRDKVKDLFKYDDLFFPNRGKKQRNIFHLDDPFYPNRGKKLKLRDLYNINDPFFPNRGKRHLTKAPGPGIDQWGKLLPDDSESDSDSDNWPQGMSTHKMNGYDPSVRPSMSVVDPTAAAAEGARWRRLAGGLLQPANRLHSTRSMSASGQQAMAMGVQQLLPQGNPYMPRQQQVKPAVWQQRLKRSLRLADAPETQLTRAPNANPTKIDTETDSDTDTDAAWAWDTEAANWRI</sequence>
<feature type="compositionally biased region" description="Polar residues" evidence="1">
    <location>
        <begin position="183"/>
        <end position="193"/>
    </location>
</feature>
<dbReference type="Proteomes" id="UP000268350">
    <property type="component" value="Unassembled WGS sequence"/>
</dbReference>
<feature type="region of interest" description="Disordered" evidence="1">
    <location>
        <begin position="523"/>
        <end position="552"/>
    </location>
</feature>
<evidence type="ECO:0000256" key="2">
    <source>
        <dbReference type="SAM" id="SignalP"/>
    </source>
</evidence>
<name>A0A3B0JD19_DROGU</name>
<keyword evidence="4" id="KW-1185">Reference proteome</keyword>
<dbReference type="OMA" id="WAMQLLY"/>
<feature type="compositionally biased region" description="Polar residues" evidence="1">
    <location>
        <begin position="423"/>
        <end position="432"/>
    </location>
</feature>
<accession>A0A3B0JD19</accession>
<feature type="compositionally biased region" description="Acidic residues" evidence="1">
    <location>
        <begin position="201"/>
        <end position="210"/>
    </location>
</feature>
<evidence type="ECO:0000256" key="1">
    <source>
        <dbReference type="SAM" id="MobiDB-lite"/>
    </source>
</evidence>
<proteinExistence type="predicted"/>
<reference evidence="4" key="1">
    <citation type="submission" date="2018-01" db="EMBL/GenBank/DDBJ databases">
        <authorList>
            <person name="Alioto T."/>
            <person name="Alioto T."/>
        </authorList>
    </citation>
    <scope>NUCLEOTIDE SEQUENCE [LARGE SCALE GENOMIC DNA]</scope>
</reference>
<evidence type="ECO:0000313" key="3">
    <source>
        <dbReference type="EMBL" id="SPP80274.1"/>
    </source>
</evidence>
<dbReference type="EMBL" id="OUUW01000005">
    <property type="protein sequence ID" value="SPP80274.1"/>
    <property type="molecule type" value="Genomic_DNA"/>
</dbReference>
<protein>
    <recommendedName>
        <fullName evidence="5">Natalisin</fullName>
    </recommendedName>
</protein>
<keyword evidence="2" id="KW-0732">Signal</keyword>
<dbReference type="OrthoDB" id="5219169at2759"/>
<evidence type="ECO:0008006" key="5">
    <source>
        <dbReference type="Google" id="ProtNLM"/>
    </source>
</evidence>
<gene>
    <name evidence="3" type="ORF">DGUA_6G005143</name>
</gene>
<feature type="signal peptide" evidence="2">
    <location>
        <begin position="1"/>
        <end position="18"/>
    </location>
</feature>